<keyword evidence="3" id="KW-0804">Transcription</keyword>
<dbReference type="Gene3D" id="1.10.10.60">
    <property type="entry name" value="Homeodomain-like"/>
    <property type="match status" value="1"/>
</dbReference>
<dbReference type="InterPro" id="IPR003313">
    <property type="entry name" value="AraC-bd"/>
</dbReference>
<evidence type="ECO:0000256" key="2">
    <source>
        <dbReference type="ARBA" id="ARBA00023125"/>
    </source>
</evidence>
<keyword evidence="2" id="KW-0238">DNA-binding</keyword>
<evidence type="ECO:0000256" key="1">
    <source>
        <dbReference type="ARBA" id="ARBA00023015"/>
    </source>
</evidence>
<dbReference type="Pfam" id="PF02311">
    <property type="entry name" value="AraC_binding"/>
    <property type="match status" value="1"/>
</dbReference>
<organism evidence="5 6">
    <name type="scientific">Leeia speluncae</name>
    <dbReference type="NCBI Taxonomy" id="2884804"/>
    <lineage>
        <taxon>Bacteria</taxon>
        <taxon>Pseudomonadati</taxon>
        <taxon>Pseudomonadota</taxon>
        <taxon>Betaproteobacteria</taxon>
        <taxon>Neisseriales</taxon>
        <taxon>Leeiaceae</taxon>
        <taxon>Leeia</taxon>
    </lineage>
</organism>
<accession>A0ABS8DCE0</accession>
<dbReference type="RefSeq" id="WP_227182129.1">
    <property type="nucleotide sequence ID" value="NZ_JAJBZT010000015.1"/>
</dbReference>
<comment type="caution">
    <text evidence="5">The sequence shown here is derived from an EMBL/GenBank/DDBJ whole genome shotgun (WGS) entry which is preliminary data.</text>
</comment>
<protein>
    <submittedName>
        <fullName evidence="5">Helix-turn-helix transcriptional regulator</fullName>
    </submittedName>
</protein>
<dbReference type="InterPro" id="IPR018060">
    <property type="entry name" value="HTH_AraC"/>
</dbReference>
<sequence>MKKADIQEWEHLPNPIVAIEKNYSKNAYLAPHRHQRHQLLFAATGMMEVSTESGQWIIPSNQAVWIPSETEHAVKMLSSVTTCSIYIKPEAIEEASLHCEVKIISDLVKQLLIHAASIDMRQVLTKRESLILDLLLVEVPLLPSANFGLPLPSAHPMLKQLCERFLRMPNIHQPMEEWYESLHISRRTFSRHFVKQTQKTFSEWIQLACLFHAIPRIHQGESISKIALDIGFEHPSAFSLMCKRMTGHNPSHFQA</sequence>
<dbReference type="Gene3D" id="2.60.120.10">
    <property type="entry name" value="Jelly Rolls"/>
    <property type="match status" value="1"/>
</dbReference>
<reference evidence="5" key="1">
    <citation type="submission" date="2021-10" db="EMBL/GenBank/DDBJ databases">
        <title>The complete genome sequence of Leeia sp. TBRC 13508.</title>
        <authorList>
            <person name="Charoenyingcharoen P."/>
            <person name="Yukphan P."/>
        </authorList>
    </citation>
    <scope>NUCLEOTIDE SEQUENCE</scope>
    <source>
        <strain evidence="5">TBRC 13508</strain>
    </source>
</reference>
<dbReference type="EMBL" id="JAJBZT010000015">
    <property type="protein sequence ID" value="MCB6185298.1"/>
    <property type="molecule type" value="Genomic_DNA"/>
</dbReference>
<dbReference type="SUPFAM" id="SSF46689">
    <property type="entry name" value="Homeodomain-like"/>
    <property type="match status" value="1"/>
</dbReference>
<feature type="domain" description="HTH araC/xylS-type" evidence="4">
    <location>
        <begin position="180"/>
        <end position="255"/>
    </location>
</feature>
<dbReference type="Proteomes" id="UP001165395">
    <property type="component" value="Unassembled WGS sequence"/>
</dbReference>
<gene>
    <name evidence="5" type="ORF">LIN78_17260</name>
</gene>
<name>A0ABS8DCE0_9NEIS</name>
<dbReference type="PANTHER" id="PTHR11019:SF159">
    <property type="entry name" value="TRANSCRIPTIONAL REGULATOR-RELATED"/>
    <property type="match status" value="1"/>
</dbReference>
<dbReference type="PANTHER" id="PTHR11019">
    <property type="entry name" value="HTH-TYPE TRANSCRIPTIONAL REGULATOR NIMR"/>
    <property type="match status" value="1"/>
</dbReference>
<evidence type="ECO:0000313" key="6">
    <source>
        <dbReference type="Proteomes" id="UP001165395"/>
    </source>
</evidence>
<dbReference type="CDD" id="cd06124">
    <property type="entry name" value="cupin_NimR-like_N"/>
    <property type="match status" value="1"/>
</dbReference>
<keyword evidence="6" id="KW-1185">Reference proteome</keyword>
<proteinExistence type="predicted"/>
<dbReference type="InterPro" id="IPR014710">
    <property type="entry name" value="RmlC-like_jellyroll"/>
</dbReference>
<evidence type="ECO:0000256" key="3">
    <source>
        <dbReference type="ARBA" id="ARBA00023163"/>
    </source>
</evidence>
<dbReference type="Pfam" id="PF12833">
    <property type="entry name" value="HTH_18"/>
    <property type="match status" value="1"/>
</dbReference>
<evidence type="ECO:0000259" key="4">
    <source>
        <dbReference type="PROSITE" id="PS01124"/>
    </source>
</evidence>
<dbReference type="InterPro" id="IPR009057">
    <property type="entry name" value="Homeodomain-like_sf"/>
</dbReference>
<dbReference type="SMART" id="SM00342">
    <property type="entry name" value="HTH_ARAC"/>
    <property type="match status" value="1"/>
</dbReference>
<dbReference type="SUPFAM" id="SSF51182">
    <property type="entry name" value="RmlC-like cupins"/>
    <property type="match status" value="1"/>
</dbReference>
<keyword evidence="1" id="KW-0805">Transcription regulation</keyword>
<dbReference type="InterPro" id="IPR011051">
    <property type="entry name" value="RmlC_Cupin_sf"/>
</dbReference>
<evidence type="ECO:0000313" key="5">
    <source>
        <dbReference type="EMBL" id="MCB6185298.1"/>
    </source>
</evidence>
<dbReference type="PROSITE" id="PS01124">
    <property type="entry name" value="HTH_ARAC_FAMILY_2"/>
    <property type="match status" value="1"/>
</dbReference>